<reference evidence="9" key="2">
    <citation type="submission" date="2023-01" db="EMBL/GenBank/DDBJ databases">
        <authorList>
            <person name="Petersen C."/>
        </authorList>
    </citation>
    <scope>NUCLEOTIDE SEQUENCE</scope>
    <source>
        <strain evidence="9">IBT 15450</strain>
    </source>
</reference>
<feature type="region of interest" description="C-terminal hotdog fold" evidence="6">
    <location>
        <begin position="1030"/>
        <end position="1176"/>
    </location>
</feature>
<dbReference type="PANTHER" id="PTHR43775">
    <property type="entry name" value="FATTY ACID SYNTHASE"/>
    <property type="match status" value="1"/>
</dbReference>
<dbReference type="InterPro" id="IPR018201">
    <property type="entry name" value="Ketoacyl_synth_AS"/>
</dbReference>
<name>A0AAD6NAF1_PENCN</name>
<dbReference type="InterPro" id="IPR050091">
    <property type="entry name" value="PKS_NRPS_Biosynth_Enz"/>
</dbReference>
<dbReference type="InterPro" id="IPR020843">
    <property type="entry name" value="ER"/>
</dbReference>
<dbReference type="SUPFAM" id="SSF51735">
    <property type="entry name" value="NAD(P)-binding Rossmann-fold domains"/>
    <property type="match status" value="2"/>
</dbReference>
<dbReference type="SMART" id="SM00829">
    <property type="entry name" value="PKS_ER"/>
    <property type="match status" value="1"/>
</dbReference>
<dbReference type="PANTHER" id="PTHR43775:SF49">
    <property type="entry name" value="SYNTHASE, PUTATIVE (JCVI)-RELATED"/>
    <property type="match status" value="1"/>
</dbReference>
<dbReference type="InterPro" id="IPR042104">
    <property type="entry name" value="PKS_dehydratase_sf"/>
</dbReference>
<dbReference type="CDD" id="cd02440">
    <property type="entry name" value="AdoMet_MTases"/>
    <property type="match status" value="1"/>
</dbReference>
<feature type="active site" description="Proton acceptor; for dehydratase activity" evidence="6">
    <location>
        <position position="924"/>
    </location>
</feature>
<dbReference type="PROSITE" id="PS00606">
    <property type="entry name" value="KS3_1"/>
    <property type="match status" value="1"/>
</dbReference>
<keyword evidence="5" id="KW-0511">Multifunctional enzyme</keyword>
<evidence type="ECO:0000256" key="5">
    <source>
        <dbReference type="ARBA" id="ARBA00023268"/>
    </source>
</evidence>
<dbReference type="InterPro" id="IPR029063">
    <property type="entry name" value="SAM-dependent_MTases_sf"/>
</dbReference>
<gene>
    <name evidence="9" type="ORF">N7460_006274</name>
</gene>
<dbReference type="Gene3D" id="3.10.129.110">
    <property type="entry name" value="Polyketide synthase dehydratase"/>
    <property type="match status" value="1"/>
</dbReference>
<dbReference type="FunFam" id="3.40.50.720:FF:000209">
    <property type="entry name" value="Polyketide synthase Pks12"/>
    <property type="match status" value="1"/>
</dbReference>
<dbReference type="InterPro" id="IPR016036">
    <property type="entry name" value="Malonyl_transacylase_ACP-bd"/>
</dbReference>
<dbReference type="InterPro" id="IPR013217">
    <property type="entry name" value="Methyltransf_12"/>
</dbReference>
<dbReference type="SMART" id="SM00827">
    <property type="entry name" value="PKS_AT"/>
    <property type="match status" value="1"/>
</dbReference>
<dbReference type="SUPFAM" id="SSF53335">
    <property type="entry name" value="S-adenosyl-L-methionine-dependent methyltransferases"/>
    <property type="match status" value="1"/>
</dbReference>
<dbReference type="GO" id="GO:0016491">
    <property type="term" value="F:oxidoreductase activity"/>
    <property type="evidence" value="ECO:0007669"/>
    <property type="project" value="InterPro"/>
</dbReference>
<protein>
    <submittedName>
        <fullName evidence="9">Uncharacterized protein</fullName>
    </submittedName>
</protein>
<accession>A0AAD6NAF1</accession>
<evidence type="ECO:0000256" key="2">
    <source>
        <dbReference type="ARBA" id="ARBA00022553"/>
    </source>
</evidence>
<dbReference type="Gene3D" id="3.90.180.10">
    <property type="entry name" value="Medium-chain alcohol dehydrogenases, catalytic domain"/>
    <property type="match status" value="1"/>
</dbReference>
<dbReference type="CDD" id="cd00833">
    <property type="entry name" value="PKS"/>
    <property type="match status" value="1"/>
</dbReference>
<dbReference type="Pfam" id="PF00109">
    <property type="entry name" value="ketoacyl-synt"/>
    <property type="match status" value="1"/>
</dbReference>
<dbReference type="Pfam" id="PF13602">
    <property type="entry name" value="ADH_zinc_N_2"/>
    <property type="match status" value="1"/>
</dbReference>
<dbReference type="Pfam" id="PF21089">
    <property type="entry name" value="PKS_DH_N"/>
    <property type="match status" value="1"/>
</dbReference>
<dbReference type="PROSITE" id="PS52019">
    <property type="entry name" value="PKS_MFAS_DH"/>
    <property type="match status" value="1"/>
</dbReference>
<dbReference type="SUPFAM" id="SSF52151">
    <property type="entry name" value="FabD/lysophospholipase-like"/>
    <property type="match status" value="1"/>
</dbReference>
<dbReference type="GO" id="GO:0004315">
    <property type="term" value="F:3-oxoacyl-[acyl-carrier-protein] synthase activity"/>
    <property type="evidence" value="ECO:0007669"/>
    <property type="project" value="InterPro"/>
</dbReference>
<dbReference type="SUPFAM" id="SSF47336">
    <property type="entry name" value="ACP-like"/>
    <property type="match status" value="1"/>
</dbReference>
<dbReference type="InterPro" id="IPR014031">
    <property type="entry name" value="Ketoacyl_synth_C"/>
</dbReference>
<feature type="domain" description="Ketosynthase family 3 (KS3)" evidence="7">
    <location>
        <begin position="6"/>
        <end position="422"/>
    </location>
</feature>
<dbReference type="SMART" id="SM00826">
    <property type="entry name" value="PKS_DH"/>
    <property type="match status" value="1"/>
</dbReference>
<keyword evidence="2" id="KW-0597">Phosphoprotein</keyword>
<dbReference type="SUPFAM" id="SSF50129">
    <property type="entry name" value="GroES-like"/>
    <property type="match status" value="1"/>
</dbReference>
<dbReference type="Gene3D" id="3.40.50.150">
    <property type="entry name" value="Vaccinia Virus protein VP39"/>
    <property type="match status" value="1"/>
</dbReference>
<evidence type="ECO:0000256" key="1">
    <source>
        <dbReference type="ARBA" id="ARBA00022450"/>
    </source>
</evidence>
<dbReference type="Gene3D" id="3.30.70.3290">
    <property type="match status" value="1"/>
</dbReference>
<dbReference type="Pfam" id="PF08242">
    <property type="entry name" value="Methyltransf_12"/>
    <property type="match status" value="1"/>
</dbReference>
<dbReference type="Gene3D" id="3.40.366.10">
    <property type="entry name" value="Malonyl-Coenzyme A Acyl Carrier Protein, domain 2"/>
    <property type="match status" value="1"/>
</dbReference>
<dbReference type="InterPro" id="IPR014030">
    <property type="entry name" value="Ketoacyl_synth_N"/>
</dbReference>
<dbReference type="GO" id="GO:0044550">
    <property type="term" value="P:secondary metabolite biosynthetic process"/>
    <property type="evidence" value="ECO:0007669"/>
    <property type="project" value="TreeGrafter"/>
</dbReference>
<dbReference type="InterPro" id="IPR049552">
    <property type="entry name" value="PKS_DH_N"/>
</dbReference>
<dbReference type="InterPro" id="IPR013154">
    <property type="entry name" value="ADH-like_N"/>
</dbReference>
<feature type="active site" description="Proton donor; for dehydratase activity" evidence="6">
    <location>
        <position position="1093"/>
    </location>
</feature>
<reference evidence="9" key="1">
    <citation type="journal article" date="2023" name="IMA Fungus">
        <title>Comparative genomic study of the Penicillium genus elucidates a diverse pangenome and 15 lateral gene transfer events.</title>
        <authorList>
            <person name="Petersen C."/>
            <person name="Sorensen T."/>
            <person name="Nielsen M.R."/>
            <person name="Sondergaard T.E."/>
            <person name="Sorensen J.L."/>
            <person name="Fitzpatrick D.A."/>
            <person name="Frisvad J.C."/>
            <person name="Nielsen K.L."/>
        </authorList>
    </citation>
    <scope>NUCLEOTIDE SEQUENCE</scope>
    <source>
        <strain evidence="9">IBT 15450</strain>
    </source>
</reference>
<dbReference type="SMART" id="SM00822">
    <property type="entry name" value="PKS_KR"/>
    <property type="match status" value="1"/>
</dbReference>
<dbReference type="GO" id="GO:0008168">
    <property type="term" value="F:methyltransferase activity"/>
    <property type="evidence" value="ECO:0007669"/>
    <property type="project" value="UniProtKB-KW"/>
</dbReference>
<dbReference type="Pfam" id="PF16197">
    <property type="entry name" value="KAsynt_C_assoc"/>
    <property type="match status" value="1"/>
</dbReference>
<dbReference type="InterPro" id="IPR020807">
    <property type="entry name" value="PKS_DH"/>
</dbReference>
<dbReference type="Pfam" id="PF02801">
    <property type="entry name" value="Ketoacyl-synt_C"/>
    <property type="match status" value="1"/>
</dbReference>
<dbReference type="PROSITE" id="PS52004">
    <property type="entry name" value="KS3_2"/>
    <property type="match status" value="1"/>
</dbReference>
<dbReference type="GO" id="GO:0032259">
    <property type="term" value="P:methylation"/>
    <property type="evidence" value="ECO:0007669"/>
    <property type="project" value="UniProtKB-KW"/>
</dbReference>
<evidence type="ECO:0000256" key="4">
    <source>
        <dbReference type="ARBA" id="ARBA00022679"/>
    </source>
</evidence>
<dbReference type="InterPro" id="IPR011032">
    <property type="entry name" value="GroES-like_sf"/>
</dbReference>
<dbReference type="Gene3D" id="3.40.47.10">
    <property type="match status" value="1"/>
</dbReference>
<dbReference type="GO" id="GO:1901336">
    <property type="term" value="P:lactone biosynthetic process"/>
    <property type="evidence" value="ECO:0007669"/>
    <property type="project" value="UniProtKB-ARBA"/>
</dbReference>
<comment type="caution">
    <text evidence="9">The sequence shown here is derived from an EMBL/GenBank/DDBJ whole genome shotgun (WGS) entry which is preliminary data.</text>
</comment>
<evidence type="ECO:0000259" key="8">
    <source>
        <dbReference type="PROSITE" id="PS52019"/>
    </source>
</evidence>
<organism evidence="9 10">
    <name type="scientific">Penicillium canescens</name>
    <dbReference type="NCBI Taxonomy" id="5083"/>
    <lineage>
        <taxon>Eukaryota</taxon>
        <taxon>Fungi</taxon>
        <taxon>Dikarya</taxon>
        <taxon>Ascomycota</taxon>
        <taxon>Pezizomycotina</taxon>
        <taxon>Eurotiomycetes</taxon>
        <taxon>Eurotiomycetidae</taxon>
        <taxon>Eurotiales</taxon>
        <taxon>Aspergillaceae</taxon>
        <taxon>Penicillium</taxon>
    </lineage>
</organism>
<dbReference type="SMART" id="SM00825">
    <property type="entry name" value="PKS_KS"/>
    <property type="match status" value="1"/>
</dbReference>
<dbReference type="SUPFAM" id="SSF55048">
    <property type="entry name" value="Probable ACP-binding domain of malonyl-CoA ACP transacylase"/>
    <property type="match status" value="1"/>
</dbReference>
<dbReference type="GO" id="GO:0004312">
    <property type="term" value="F:fatty acid synthase activity"/>
    <property type="evidence" value="ECO:0007669"/>
    <property type="project" value="TreeGrafter"/>
</dbReference>
<feature type="region of interest" description="N-terminal hotdog fold" evidence="6">
    <location>
        <begin position="892"/>
        <end position="1021"/>
    </location>
</feature>
<dbReference type="Pfam" id="PF14765">
    <property type="entry name" value="PS-DH"/>
    <property type="match status" value="1"/>
</dbReference>
<keyword evidence="10" id="KW-1185">Reference proteome</keyword>
<dbReference type="InterPro" id="IPR016035">
    <property type="entry name" value="Acyl_Trfase/lysoPLipase"/>
</dbReference>
<dbReference type="CDD" id="cd05195">
    <property type="entry name" value="enoyl_red"/>
    <property type="match status" value="1"/>
</dbReference>
<dbReference type="InterPro" id="IPR036736">
    <property type="entry name" value="ACP-like_sf"/>
</dbReference>
<proteinExistence type="predicted"/>
<dbReference type="InterPro" id="IPR014043">
    <property type="entry name" value="Acyl_transferase_dom"/>
</dbReference>
<keyword evidence="1" id="KW-0596">Phosphopantetheine</keyword>
<dbReference type="InterPro" id="IPR013968">
    <property type="entry name" value="PKS_KR"/>
</dbReference>
<dbReference type="Pfam" id="PF08659">
    <property type="entry name" value="KR"/>
    <property type="match status" value="1"/>
</dbReference>
<dbReference type="Pfam" id="PF08240">
    <property type="entry name" value="ADH_N"/>
    <property type="match status" value="1"/>
</dbReference>
<dbReference type="SUPFAM" id="SSF53901">
    <property type="entry name" value="Thiolase-like"/>
    <property type="match status" value="1"/>
</dbReference>
<dbReference type="InterPro" id="IPR057326">
    <property type="entry name" value="KR_dom"/>
</dbReference>
<evidence type="ECO:0000313" key="10">
    <source>
        <dbReference type="Proteomes" id="UP001219568"/>
    </source>
</evidence>
<sequence length="2428" mass="266375">MDDTTTGQIAIVGMGMRLPEDVRSATEFWQMLIDGRDGRCRIPKSRYNADGFYSESGAHSIRVQHGYFLREDLETIDTSFFDLEGLEHSLFDPQAKILLQVIWECLENGGLVESRGKDIGCFVGTFGGDYEEIVNKDAQNTSKFHLMGGKPFGLANFASYEFDWNGPSMTVETGCSSSLVALHQACQALNAGDCSAAVVAGTNLILTPTIALHTADTGVLSPSGICRTFDAAADGYGRGEAVNAVLIKRLDDAVRDGDQIRAVIRSTMVNCDGRSHGISTPSAVAQENLIRGAYHKASIHDVSQTPFVECHGTGTLAGDPIECAAMAKVFPKGTYIGSVKPNFGHSEGASGLTSLIKAILCLEHRQIPPNIHFNNPNPRIPWKEWGVRVPQRLIPWPEDREERISISNFGIGGSNAHAIIESFPSSRRTSPFHDKMEREPCDLLLVFSAKSQEALLLREESLFRYMESHPDRLEDLAYTLGAHREHLSHRGFLIKSISGDIPKAGVKRSIAGPPPVVTFVFTGQGAQWAGMGRELMSRFDSFRDDIRLLDGLLQGLERPPRWSLEDALVDPDTELINMPSRSQTLCCALQIALVNLLARWGVMPASVVGHSSGEIAAAYAAGAITGRCATALSYYRGLLVEDLGQLGAMAAVGLSRGEVATYLQNTVVIACENSPNSVTLSGEQRHIEAVLLNIKSDHPEALCRMLSVNRAYHSQLMAPVVKAYESSIWSYIEVRPVMVPMYSTLTGARIVNPQELDALYWCRNISFPVLFWSAIESIVLGDHSDNPRHFFLEIGPHSALKGPLRDIFSTSAGAGQELLYASCVVRGQNRESSLLQAVGDLFLSGFPINFAAINGHGKILTDLDPYPWGAGRVVRCGGRTTRDWRFRENSHHELLGSQGVDSTPIEPAWRNLLHLDDVPWLAEHQIGGTIVFPSAAYIVMAGEAIRQITGCERYRVRNLRMSKALILDDHETTEIVSNFRPVRSNGENLGSGWYEFSIVGLRRGAWSTHCTGQARAEPVSRSPRDITSFPRNVESKLWYGHLKENGLEYGPHFRRLQQISAHPIQTSATASLLIDGDEGAVDAPSAVDAPTIDHCLQLALVALCNGLARKHNAVGLPIFIRDIFVGKTGSRLLLQATETKTTAGTNSSSTIAQHGGEVAVAIDGLEFMALDESLDGDKDRKLCSHLVWAPDIDLLPRRHLLTTASSKEPLPSDTYSPEQQFFDMCIIETARLIGSLEPDSLHLGKYQRWVTTRSAAILGNDDPVVSAGIRPLLEVLREDWPRILDGLRREIGVASPLYDSLAELSLTILKSCVELVKGNCSPLTILMKEKALSRLYSVWSSSRTYEGFIKLLGHGRPDLHVLEIGAGTGATTAKVLECLHPPGSDPQYSRYLWTDISSDLLPSAEERFKHHRSVEFAVLDINQSPTAQGLDVESFDLVIASNVLHLTRSIEQTLGNIKSILKPGGRVLIEEICTEFLPIDYIMGILPGWWMGDNDDRVDVPYISVERWDEELRKAGFAGFDTVTEERDTHLTSIISSVAPSQHTEEGNVNILCHSKEHHFVTEFAQEMTAAGFIIRFCTIADPPPIGEDIISLLDVEDPFLYSITQDGYSQLQSYLSSCTSMRILWVTHPLQMVCEKPNYGLILGFARTMRVEYQMDFATVEVEAFDRDSHRSLIEVYRKFQQQRLRSPEEPLDYEYAIRGAVVYISRYRWSHLSQNLLEDATPDAPKTLTIEQPGILESLKWVEKSIPALGNDEVEIDVNYVGLNFRDLMIGLNMLPEKDGFGFEGSGLIRRVGASVSQLHPGDKVIFLHPSVLSNRIVVPEALVAPIPTGLSLEQAATVCCAYATAAYCLLNVGRLSKGQSVLIHSAAGGVGNASIMICQRIGVEIFATVGNQEKRDYLIQRFAIGADHIFDSRSTSFAPNLLERTQGRGVDLVLNSLAGDLLLASWDCVAEGGIMVEIGKRDFMSHAMLPMDRFLANRSFVGVDILSLARTRPMVKECLNCISELFSPNHIPPVEPMHTFAAGNVVEAFKKMQEGKHMGKIAIEMPKETSHLSVSKSRSPISFRGDMGYLLVGGLGGLGRAVAQWVVDNGARYLVFLSRSTRRGHDRFVHDLALQGCQALLVQGDIASLADAQRAVSASPKPIAGVFHLAMVIQRPKVEGTWNLHRALESSSLDFFVLFSSVAASVGSAGQANYTAANTFLETFARYRRSLGLQASVLEVGWLVDIGYVSQRPQLQEVMRSNGLLPVKESDLLDSLHLLLSPPQMVDGAPSPFQGQSQLSLGLGLSQTHKTSRSRYRDARYYRPPAVGFANSGPLLPENSNLRDLLSAVESNPDLLGLATTVDLLTKEIALRVGPYTLAVSNADLAAMAQISVDSLVAVEARTWLQRSLGVEIGLLDIATVGTVEGVVSLVMDSLNRKHRPESCS</sequence>
<evidence type="ECO:0000256" key="3">
    <source>
        <dbReference type="ARBA" id="ARBA00022603"/>
    </source>
</evidence>
<dbReference type="EMBL" id="JAQJZL010000004">
    <property type="protein sequence ID" value="KAJ6044919.1"/>
    <property type="molecule type" value="Genomic_DNA"/>
</dbReference>
<dbReference type="Pfam" id="PF00698">
    <property type="entry name" value="Acyl_transf_1"/>
    <property type="match status" value="1"/>
</dbReference>
<keyword evidence="4" id="KW-0808">Transferase</keyword>
<dbReference type="Gene3D" id="3.40.50.720">
    <property type="entry name" value="NAD(P)-binding Rossmann-like Domain"/>
    <property type="match status" value="2"/>
</dbReference>
<dbReference type="InterPro" id="IPR001227">
    <property type="entry name" value="Ac_transferase_dom_sf"/>
</dbReference>
<feature type="domain" description="PKS/mFAS DH" evidence="8">
    <location>
        <begin position="892"/>
        <end position="1176"/>
    </location>
</feature>
<keyword evidence="3" id="KW-0489">Methyltransferase</keyword>
<evidence type="ECO:0000259" key="7">
    <source>
        <dbReference type="PROSITE" id="PS52004"/>
    </source>
</evidence>
<dbReference type="InterPro" id="IPR036291">
    <property type="entry name" value="NAD(P)-bd_dom_sf"/>
</dbReference>
<dbReference type="InterPro" id="IPR049551">
    <property type="entry name" value="PKS_DH_C"/>
</dbReference>
<dbReference type="InterPro" id="IPR049900">
    <property type="entry name" value="PKS_mFAS_DH"/>
</dbReference>
<evidence type="ECO:0000313" key="9">
    <source>
        <dbReference type="EMBL" id="KAJ6044919.1"/>
    </source>
</evidence>
<dbReference type="InterPro" id="IPR032821">
    <property type="entry name" value="PKS_assoc"/>
</dbReference>
<dbReference type="InterPro" id="IPR016039">
    <property type="entry name" value="Thiolase-like"/>
</dbReference>
<dbReference type="InterPro" id="IPR020841">
    <property type="entry name" value="PKS_Beta-ketoAc_synthase_dom"/>
</dbReference>
<evidence type="ECO:0000256" key="6">
    <source>
        <dbReference type="PROSITE-ProRule" id="PRU01363"/>
    </source>
</evidence>
<dbReference type="GO" id="GO:0006633">
    <property type="term" value="P:fatty acid biosynthetic process"/>
    <property type="evidence" value="ECO:0007669"/>
    <property type="project" value="InterPro"/>
</dbReference>
<dbReference type="Proteomes" id="UP001219568">
    <property type="component" value="Unassembled WGS sequence"/>
</dbReference>